<dbReference type="EMBL" id="JAJJPB010000035">
    <property type="protein sequence ID" value="MCC9296522.1"/>
    <property type="molecule type" value="Genomic_DNA"/>
</dbReference>
<reference evidence="1" key="1">
    <citation type="submission" date="2021-11" db="EMBL/GenBank/DDBJ databases">
        <authorList>
            <person name="Qingchun L."/>
            <person name="Dong Z."/>
            <person name="Zongwei Q."/>
            <person name="Jia Z."/>
            <person name="Duotao L."/>
        </authorList>
    </citation>
    <scope>NUCLEOTIDE SEQUENCE</scope>
    <source>
        <strain evidence="1">WLY-B-L2</strain>
    </source>
</reference>
<evidence type="ECO:0000313" key="2">
    <source>
        <dbReference type="Proteomes" id="UP001165422"/>
    </source>
</evidence>
<comment type="caution">
    <text evidence="1">The sequence shown here is derived from an EMBL/GenBank/DDBJ whole genome shotgun (WGS) entry which is preliminary data.</text>
</comment>
<dbReference type="RefSeq" id="WP_229982046.1">
    <property type="nucleotide sequence ID" value="NZ_JAJJPB010000035.1"/>
</dbReference>
<organism evidence="1 2">
    <name type="scientific">Clostridium aromativorans</name>
    <dbReference type="NCBI Taxonomy" id="2836848"/>
    <lineage>
        <taxon>Bacteria</taxon>
        <taxon>Bacillati</taxon>
        <taxon>Bacillota</taxon>
        <taxon>Clostridia</taxon>
        <taxon>Eubacteriales</taxon>
        <taxon>Clostridiaceae</taxon>
        <taxon>Clostridium</taxon>
    </lineage>
</organism>
<evidence type="ECO:0000313" key="1">
    <source>
        <dbReference type="EMBL" id="MCC9296522.1"/>
    </source>
</evidence>
<name>A0ABS8N9L9_9CLOT</name>
<dbReference type="Proteomes" id="UP001165422">
    <property type="component" value="Unassembled WGS sequence"/>
</dbReference>
<protein>
    <submittedName>
        <fullName evidence="1">Uncharacterized protein</fullName>
    </submittedName>
</protein>
<keyword evidence="2" id="KW-1185">Reference proteome</keyword>
<gene>
    <name evidence="1" type="ORF">LN736_16885</name>
</gene>
<proteinExistence type="predicted"/>
<sequence length="115" mass="13561">MLRCLNITQYITLERCIYIQSLGLTIFVDNGRNITVDIDIQEVETNMYMNSYNIVKRLNDGEYEEIIKDDRSGNKLASKVLYQLDLLHRCPEDPSFRSMFEKAYLAYLDYKNSDN</sequence>
<accession>A0ABS8N9L9</accession>